<feature type="region of interest" description="Disordered" evidence="1">
    <location>
        <begin position="36"/>
        <end position="114"/>
    </location>
</feature>
<evidence type="ECO:0000313" key="4">
    <source>
        <dbReference type="Proteomes" id="UP001428774"/>
    </source>
</evidence>
<organism evidence="3 4">
    <name type="scientific">Ponticoccus litoralis</name>
    <dbReference type="NCBI Taxonomy" id="422297"/>
    <lineage>
        <taxon>Bacteria</taxon>
        <taxon>Pseudomonadati</taxon>
        <taxon>Pseudomonadota</taxon>
        <taxon>Alphaproteobacteria</taxon>
        <taxon>Rhodobacterales</taxon>
        <taxon>Roseobacteraceae</taxon>
        <taxon>Ponticoccus</taxon>
    </lineage>
</organism>
<accession>A0AAW9SCI4</accession>
<feature type="chain" id="PRO_5043353731" description="Secreted protein" evidence="2">
    <location>
        <begin position="23"/>
        <end position="138"/>
    </location>
</feature>
<evidence type="ECO:0000256" key="1">
    <source>
        <dbReference type="SAM" id="MobiDB-lite"/>
    </source>
</evidence>
<name>A0AAW9SCI4_9RHOB</name>
<reference evidence="3 4" key="1">
    <citation type="submission" date="2024-05" db="EMBL/GenBank/DDBJ databases">
        <title>Genome sequence of Ponticoccus litoralis KCCM 90028.</title>
        <authorList>
            <person name="Kim J.M."/>
            <person name="Lee J.K."/>
            <person name="Choi B.J."/>
            <person name="Bayburt H."/>
            <person name="Baek J.H."/>
            <person name="Jeon C.O."/>
        </authorList>
    </citation>
    <scope>NUCLEOTIDE SEQUENCE [LARGE SCALE GENOMIC DNA]</scope>
    <source>
        <strain evidence="3 4">KCCM 90028</strain>
    </source>
</reference>
<feature type="signal peptide" evidence="2">
    <location>
        <begin position="1"/>
        <end position="22"/>
    </location>
</feature>
<keyword evidence="2" id="KW-0732">Signal</keyword>
<evidence type="ECO:0000256" key="2">
    <source>
        <dbReference type="SAM" id="SignalP"/>
    </source>
</evidence>
<evidence type="ECO:0000313" key="3">
    <source>
        <dbReference type="EMBL" id="MEN9061754.1"/>
    </source>
</evidence>
<dbReference type="RefSeq" id="WP_347166798.1">
    <property type="nucleotide sequence ID" value="NZ_JBDNCH010000002.1"/>
</dbReference>
<feature type="compositionally biased region" description="Basic and acidic residues" evidence="1">
    <location>
        <begin position="67"/>
        <end position="77"/>
    </location>
</feature>
<dbReference type="EMBL" id="JBDNCH010000002">
    <property type="protein sequence ID" value="MEN9061754.1"/>
    <property type="molecule type" value="Genomic_DNA"/>
</dbReference>
<comment type="caution">
    <text evidence="3">The sequence shown here is derived from an EMBL/GenBank/DDBJ whole genome shotgun (WGS) entry which is preliminary data.</text>
</comment>
<proteinExistence type="predicted"/>
<dbReference type="Proteomes" id="UP001428774">
    <property type="component" value="Unassembled WGS sequence"/>
</dbReference>
<sequence>MAALLAAPLMRLAIRAPIAVLAMVDLDLAALDGLSEKGKRRGRAEGGLQPRVVGAGGRGAEGCDQGAGDKDGGDESGGHGFLLSGWGEALYPRDRHPAPPASTRRAVPGNISPRLSDNRPCTALLLLNFHPFTHSLPA</sequence>
<keyword evidence="4" id="KW-1185">Reference proteome</keyword>
<gene>
    <name evidence="3" type="ORF">ABFB10_12715</name>
</gene>
<dbReference type="AlphaFoldDB" id="A0AAW9SCI4"/>
<evidence type="ECO:0008006" key="5">
    <source>
        <dbReference type="Google" id="ProtNLM"/>
    </source>
</evidence>
<protein>
    <recommendedName>
        <fullName evidence="5">Secreted protein</fullName>
    </recommendedName>
</protein>